<evidence type="ECO:0000313" key="3">
    <source>
        <dbReference type="Proteomes" id="UP000789342"/>
    </source>
</evidence>
<dbReference type="EMBL" id="CAJVPV010003860">
    <property type="protein sequence ID" value="CAG8561361.1"/>
    <property type="molecule type" value="Genomic_DNA"/>
</dbReference>
<gene>
    <name evidence="2" type="ORF">AMORRO_LOCUS6034</name>
</gene>
<protein>
    <submittedName>
        <fullName evidence="2">758_t:CDS:1</fullName>
    </submittedName>
</protein>
<dbReference type="PANTHER" id="PTHR45774:SF4">
    <property type="entry name" value="AXUNDEAD, ISOFORM F"/>
    <property type="match status" value="1"/>
</dbReference>
<dbReference type="GO" id="GO:0005829">
    <property type="term" value="C:cytosol"/>
    <property type="evidence" value="ECO:0007669"/>
    <property type="project" value="TreeGrafter"/>
</dbReference>
<dbReference type="CDD" id="cd18186">
    <property type="entry name" value="BTB_POZ_ZBTB_KLHL-like"/>
    <property type="match status" value="1"/>
</dbReference>
<organism evidence="2 3">
    <name type="scientific">Acaulospora morrowiae</name>
    <dbReference type="NCBI Taxonomy" id="94023"/>
    <lineage>
        <taxon>Eukaryota</taxon>
        <taxon>Fungi</taxon>
        <taxon>Fungi incertae sedis</taxon>
        <taxon>Mucoromycota</taxon>
        <taxon>Glomeromycotina</taxon>
        <taxon>Glomeromycetes</taxon>
        <taxon>Diversisporales</taxon>
        <taxon>Acaulosporaceae</taxon>
        <taxon>Acaulospora</taxon>
    </lineage>
</organism>
<dbReference type="SMART" id="SM00225">
    <property type="entry name" value="BTB"/>
    <property type="match status" value="1"/>
</dbReference>
<evidence type="ECO:0000259" key="1">
    <source>
        <dbReference type="PROSITE" id="PS50097"/>
    </source>
</evidence>
<dbReference type="PROSITE" id="PS50097">
    <property type="entry name" value="BTB"/>
    <property type="match status" value="1"/>
</dbReference>
<dbReference type="Gene3D" id="3.30.710.10">
    <property type="entry name" value="Potassium Channel Kv1.1, Chain A"/>
    <property type="match status" value="1"/>
</dbReference>
<dbReference type="Proteomes" id="UP000789342">
    <property type="component" value="Unassembled WGS sequence"/>
</dbReference>
<evidence type="ECO:0000313" key="2">
    <source>
        <dbReference type="EMBL" id="CAG8561361.1"/>
    </source>
</evidence>
<dbReference type="InterPro" id="IPR011333">
    <property type="entry name" value="SKP1/BTB/POZ_sf"/>
</dbReference>
<comment type="caution">
    <text evidence="2">The sequence shown here is derived from an EMBL/GenBank/DDBJ whole genome shotgun (WGS) entry which is preliminary data.</text>
</comment>
<sequence>MSTILTRVLLQDLAQLFAEADDHNVVINVGQGAESENFKAHSVILRARSPYFRTALSKNWAKKEGDFLIFNKPNITPNVFRIILKYIYTGVCSFENDLQSIYMDILIAADELALPNLVSYVQNHIISNDPSWLQQNIVNVLNVTSLHETFTILIDYCGRLIEENPEILFKSKDFCTIKSSTLTPILKRDLKIEEVEIWDHLIAWGIKQKPELDADITGWNFRIFKTLRNRLDGMIQHIRFYNMTGQQFYEKIWPMNGIISRNLVDELLRFYLVPGNKVPKNYLPIRRKLSGIVSSSQLAVLKNWIEGSNEIDGVCERHTYEKSILDSTELSVEDYEVFRVVAR</sequence>
<reference evidence="2" key="1">
    <citation type="submission" date="2021-06" db="EMBL/GenBank/DDBJ databases">
        <authorList>
            <person name="Kallberg Y."/>
            <person name="Tangrot J."/>
            <person name="Rosling A."/>
        </authorList>
    </citation>
    <scope>NUCLEOTIDE SEQUENCE</scope>
    <source>
        <strain evidence="2">CL551</strain>
    </source>
</reference>
<dbReference type="OrthoDB" id="298084at2759"/>
<keyword evidence="3" id="KW-1185">Reference proteome</keyword>
<dbReference type="PANTHER" id="PTHR45774">
    <property type="entry name" value="BTB/POZ DOMAIN-CONTAINING"/>
    <property type="match status" value="1"/>
</dbReference>
<dbReference type="AlphaFoldDB" id="A0A9N9BAI5"/>
<dbReference type="SUPFAM" id="SSF54695">
    <property type="entry name" value="POZ domain"/>
    <property type="match status" value="1"/>
</dbReference>
<dbReference type="InterPro" id="IPR000210">
    <property type="entry name" value="BTB/POZ_dom"/>
</dbReference>
<feature type="domain" description="BTB" evidence="1">
    <location>
        <begin position="23"/>
        <end position="96"/>
    </location>
</feature>
<dbReference type="Pfam" id="PF00651">
    <property type="entry name" value="BTB"/>
    <property type="match status" value="1"/>
</dbReference>
<accession>A0A9N9BAI5</accession>
<name>A0A9N9BAI5_9GLOM</name>
<proteinExistence type="predicted"/>